<name>A0ABQ8TII8_PERAM</name>
<gene>
    <name evidence="2" type="ORF">ANN_13076</name>
</gene>
<dbReference type="Proteomes" id="UP001148838">
    <property type="component" value="Unassembled WGS sequence"/>
</dbReference>
<accession>A0ABQ8TII8</accession>
<proteinExistence type="predicted"/>
<protein>
    <submittedName>
        <fullName evidence="2">Uncharacterized protein</fullName>
    </submittedName>
</protein>
<dbReference type="EMBL" id="JAJSOF020000009">
    <property type="protein sequence ID" value="KAJ4446380.1"/>
    <property type="molecule type" value="Genomic_DNA"/>
</dbReference>
<evidence type="ECO:0000256" key="1">
    <source>
        <dbReference type="SAM" id="MobiDB-lite"/>
    </source>
</evidence>
<comment type="caution">
    <text evidence="2">The sequence shown here is derived from an EMBL/GenBank/DDBJ whole genome shotgun (WGS) entry which is preliminary data.</text>
</comment>
<feature type="region of interest" description="Disordered" evidence="1">
    <location>
        <begin position="1"/>
        <end position="22"/>
    </location>
</feature>
<reference evidence="2 3" key="1">
    <citation type="journal article" date="2022" name="Allergy">
        <title>Genome assembly and annotation of Periplaneta americana reveal a comprehensive cockroach allergen profile.</title>
        <authorList>
            <person name="Wang L."/>
            <person name="Xiong Q."/>
            <person name="Saelim N."/>
            <person name="Wang L."/>
            <person name="Nong W."/>
            <person name="Wan A.T."/>
            <person name="Shi M."/>
            <person name="Liu X."/>
            <person name="Cao Q."/>
            <person name="Hui J.H.L."/>
            <person name="Sookrung N."/>
            <person name="Leung T.F."/>
            <person name="Tungtrongchitr A."/>
            <person name="Tsui S.K.W."/>
        </authorList>
    </citation>
    <scope>NUCLEOTIDE SEQUENCE [LARGE SCALE GENOMIC DNA]</scope>
    <source>
        <strain evidence="2">PWHHKU_190912</strain>
    </source>
</reference>
<evidence type="ECO:0000313" key="2">
    <source>
        <dbReference type="EMBL" id="KAJ4446380.1"/>
    </source>
</evidence>
<evidence type="ECO:0000313" key="3">
    <source>
        <dbReference type="Proteomes" id="UP001148838"/>
    </source>
</evidence>
<organism evidence="2 3">
    <name type="scientific">Periplaneta americana</name>
    <name type="common">American cockroach</name>
    <name type="synonym">Blatta americana</name>
    <dbReference type="NCBI Taxonomy" id="6978"/>
    <lineage>
        <taxon>Eukaryota</taxon>
        <taxon>Metazoa</taxon>
        <taxon>Ecdysozoa</taxon>
        <taxon>Arthropoda</taxon>
        <taxon>Hexapoda</taxon>
        <taxon>Insecta</taxon>
        <taxon>Pterygota</taxon>
        <taxon>Neoptera</taxon>
        <taxon>Polyneoptera</taxon>
        <taxon>Dictyoptera</taxon>
        <taxon>Blattodea</taxon>
        <taxon>Blattoidea</taxon>
        <taxon>Blattidae</taxon>
        <taxon>Blattinae</taxon>
        <taxon>Periplaneta</taxon>
    </lineage>
</organism>
<sequence>MVGLREGGNEPPGSLKGKRTRSSVTVKALRCKPDFANSILVICDATSHEGPGSTSRLLASRPHVSSELVFVIGFCYQSQLPKFIMMLGGHKSHTQAKMS</sequence>
<keyword evidence="3" id="KW-1185">Reference proteome</keyword>